<dbReference type="Gene3D" id="3.40.50.1820">
    <property type="entry name" value="alpha/beta hydrolase"/>
    <property type="match status" value="1"/>
</dbReference>
<keyword evidence="2" id="KW-1185">Reference proteome</keyword>
<dbReference type="Pfam" id="PF12146">
    <property type="entry name" value="Hydrolase_4"/>
    <property type="match status" value="1"/>
</dbReference>
<evidence type="ECO:0000259" key="1">
    <source>
        <dbReference type="Pfam" id="PF12146"/>
    </source>
</evidence>
<reference evidence="3" key="1">
    <citation type="submission" date="2025-08" db="UniProtKB">
        <authorList>
            <consortium name="RefSeq"/>
        </authorList>
    </citation>
    <scope>IDENTIFICATION</scope>
    <source>
        <tissue evidence="3">Whole sample</tissue>
    </source>
</reference>
<dbReference type="InterPro" id="IPR029058">
    <property type="entry name" value="AB_hydrolase_fold"/>
</dbReference>
<dbReference type="OrthoDB" id="2498029at2759"/>
<dbReference type="FunFam" id="3.40.50.1820:FF:000117">
    <property type="entry name" value="Monoglyceride lipase, putative"/>
    <property type="match status" value="1"/>
</dbReference>
<dbReference type="PANTHER" id="PTHR11614">
    <property type="entry name" value="PHOSPHOLIPASE-RELATED"/>
    <property type="match status" value="1"/>
</dbReference>
<gene>
    <name evidence="3" type="primary">LOC111110581</name>
</gene>
<dbReference type="RefSeq" id="XP_022302845.1">
    <property type="nucleotide sequence ID" value="XM_022447137.1"/>
</dbReference>
<dbReference type="InterPro" id="IPR051044">
    <property type="entry name" value="MAG_DAG_Lipase"/>
</dbReference>
<accession>A0A8B8BHJ6</accession>
<dbReference type="AlphaFoldDB" id="A0A8B8BHJ6"/>
<organism evidence="2 3">
    <name type="scientific">Crassostrea virginica</name>
    <name type="common">Eastern oyster</name>
    <dbReference type="NCBI Taxonomy" id="6565"/>
    <lineage>
        <taxon>Eukaryota</taxon>
        <taxon>Metazoa</taxon>
        <taxon>Spiralia</taxon>
        <taxon>Lophotrochozoa</taxon>
        <taxon>Mollusca</taxon>
        <taxon>Bivalvia</taxon>
        <taxon>Autobranchia</taxon>
        <taxon>Pteriomorphia</taxon>
        <taxon>Ostreida</taxon>
        <taxon>Ostreoidea</taxon>
        <taxon>Ostreidae</taxon>
        <taxon>Crassostrea</taxon>
    </lineage>
</organism>
<name>A0A8B8BHJ6_CRAVI</name>
<dbReference type="Proteomes" id="UP000694844">
    <property type="component" value="Chromosome 8"/>
</dbReference>
<evidence type="ECO:0000313" key="3">
    <source>
        <dbReference type="RefSeq" id="XP_022302845.1"/>
    </source>
</evidence>
<dbReference type="SUPFAM" id="SSF53474">
    <property type="entry name" value="alpha/beta-Hydrolases"/>
    <property type="match status" value="1"/>
</dbReference>
<evidence type="ECO:0000313" key="2">
    <source>
        <dbReference type="Proteomes" id="UP000694844"/>
    </source>
</evidence>
<dbReference type="KEGG" id="cvn:111110581"/>
<dbReference type="InterPro" id="IPR022742">
    <property type="entry name" value="Hydrolase_4"/>
</dbReference>
<dbReference type="GeneID" id="111110581"/>
<proteinExistence type="predicted"/>
<protein>
    <submittedName>
        <fullName evidence="3">Monoglyceride lipase-like isoform X1</fullName>
    </submittedName>
</protein>
<feature type="domain" description="Serine aminopeptidase S33" evidence="1">
    <location>
        <begin position="37"/>
        <end position="272"/>
    </location>
</feature>
<sequence length="290" mass="33164">MASTYADSQWERFRDEGPLLWVKRWSELNENTDETSRKGLLFISHGLGEHSGYYEEFASFLSSHGFIVFSHDHVGHGESHGIHNHVESFKEYTQPIFDHCDVMKREYPNLPLFLFGHSMGGAVAILAALEKPKYFSGVITSAPFVIPTKGLPPKIEVFFLKHVVAIICPQRALHLVDPNEVTRDPIQVRKIQGDPLFHTPLKARWGKAWHDAACQILQNLKSVSWPFFAIHGDADEISDVKFSQKMFNTASSQDKEIKIYPGFLHAPLFESEEDRNSVYNDIKLWLEEKL</sequence>